<keyword evidence="1" id="KW-0479">Metal-binding</keyword>
<organism evidence="4 5">
    <name type="scientific">Aureobasidium pullulans EXF-150</name>
    <dbReference type="NCBI Taxonomy" id="1043002"/>
    <lineage>
        <taxon>Eukaryota</taxon>
        <taxon>Fungi</taxon>
        <taxon>Dikarya</taxon>
        <taxon>Ascomycota</taxon>
        <taxon>Pezizomycotina</taxon>
        <taxon>Dothideomycetes</taxon>
        <taxon>Dothideomycetidae</taxon>
        <taxon>Dothideales</taxon>
        <taxon>Saccotheciaceae</taxon>
        <taxon>Aureobasidium</taxon>
    </lineage>
</organism>
<dbReference type="GO" id="GO:0008270">
    <property type="term" value="F:zinc ion binding"/>
    <property type="evidence" value="ECO:0007669"/>
    <property type="project" value="UniProtKB-KW"/>
</dbReference>
<accession>A0A074Y702</accession>
<evidence type="ECO:0000313" key="5">
    <source>
        <dbReference type="Proteomes" id="UP000030706"/>
    </source>
</evidence>
<protein>
    <recommendedName>
        <fullName evidence="3">C2H2-type domain-containing protein</fullName>
    </recommendedName>
</protein>
<dbReference type="PROSITE" id="PS00028">
    <property type="entry name" value="ZINC_FINGER_C2H2_1"/>
    <property type="match status" value="2"/>
</dbReference>
<dbReference type="Proteomes" id="UP000030706">
    <property type="component" value="Unassembled WGS sequence"/>
</dbReference>
<keyword evidence="5" id="KW-1185">Reference proteome</keyword>
<dbReference type="InterPro" id="IPR013087">
    <property type="entry name" value="Znf_C2H2_type"/>
</dbReference>
<evidence type="ECO:0000313" key="4">
    <source>
        <dbReference type="EMBL" id="KEQ82626.1"/>
    </source>
</evidence>
<dbReference type="SMART" id="SM00355">
    <property type="entry name" value="ZnF_C2H2"/>
    <property type="match status" value="5"/>
</dbReference>
<dbReference type="PROSITE" id="PS50157">
    <property type="entry name" value="ZINC_FINGER_C2H2_2"/>
    <property type="match status" value="1"/>
</dbReference>
<dbReference type="EMBL" id="KL584987">
    <property type="protein sequence ID" value="KEQ82626.1"/>
    <property type="molecule type" value="Genomic_DNA"/>
</dbReference>
<dbReference type="HOGENOM" id="CLU_511879_0_0_1"/>
<dbReference type="OrthoDB" id="3958764at2759"/>
<feature type="region of interest" description="Disordered" evidence="2">
    <location>
        <begin position="497"/>
        <end position="532"/>
    </location>
</feature>
<dbReference type="RefSeq" id="XP_029758813.1">
    <property type="nucleotide sequence ID" value="XM_029910180.1"/>
</dbReference>
<feature type="domain" description="C2H2-type" evidence="3">
    <location>
        <begin position="467"/>
        <end position="495"/>
    </location>
</feature>
<keyword evidence="1" id="KW-0862">Zinc</keyword>
<keyword evidence="1" id="KW-0863">Zinc-finger</keyword>
<name>A0A074Y702_AURPU</name>
<dbReference type="GeneID" id="40752486"/>
<dbReference type="AlphaFoldDB" id="A0A074Y702"/>
<evidence type="ECO:0000259" key="3">
    <source>
        <dbReference type="PROSITE" id="PS50157"/>
    </source>
</evidence>
<proteinExistence type="predicted"/>
<evidence type="ECO:0000256" key="2">
    <source>
        <dbReference type="SAM" id="MobiDB-lite"/>
    </source>
</evidence>
<gene>
    <name evidence="4" type="ORF">M438DRAFT_54862</name>
</gene>
<feature type="compositionally biased region" description="Basic and acidic residues" evidence="2">
    <location>
        <begin position="511"/>
        <end position="532"/>
    </location>
</feature>
<sequence length="532" mass="62021">MDRYVQDPDKWEQYTRRKGRTRLSWRRTLERMHDPKKECNMSRKYRISMQVDNSWDLERDENFAMRTLMSATIELLAFKEVPSLEQLLTLKWFDTVWPGIYMCIGIRYDKDGNIVDVIIKIGCAWRHKGGLKARKANHLNDNDSKYYADTGSGFHKWIQACKSDGAKYELHWSILAIGDPFWRLTVHDEYLAARYYQLEAMLASALGSCGDQPRISNFSPSRDPNFSLLRFWPWESPNFQAQWRGIDTHSALTDIWCNPSGITEEEKLERVVLSRTRRLADNREHDLYLCDYDPDCNKAQPGQGFALAKDLARHIGIHISNEVLHPCTHQDCPRSGDNGFEIAAALTQHLNWHEYRVVLECDDPRCTYSTGGQERYQKHLNSHANGWLACRACGLMFVRWKYADQHAEHHCLAENSWVLHQAFKASHETKTGRTCTDDRCGAYLPYNYVDMDVLFDRHMEAHTTGRFHCKICGIRYGDGPGIRRHREKFHGFTYPKVEPENEPVVSTPDPKIARETSRLSREERALKRARKE</sequence>
<evidence type="ECO:0000256" key="1">
    <source>
        <dbReference type="PROSITE-ProRule" id="PRU00042"/>
    </source>
</evidence>
<reference evidence="4 5" key="1">
    <citation type="journal article" date="2014" name="BMC Genomics">
        <title>Genome sequencing of four Aureobasidium pullulans varieties: biotechnological potential, stress tolerance, and description of new species.</title>
        <authorList>
            <person name="Gostin Ar C."/>
            <person name="Ohm R.A."/>
            <person name="Kogej T."/>
            <person name="Sonjak S."/>
            <person name="Turk M."/>
            <person name="Zajc J."/>
            <person name="Zalar P."/>
            <person name="Grube M."/>
            <person name="Sun H."/>
            <person name="Han J."/>
            <person name="Sharma A."/>
            <person name="Chiniquy J."/>
            <person name="Ngan C.Y."/>
            <person name="Lipzen A."/>
            <person name="Barry K."/>
            <person name="Grigoriev I.V."/>
            <person name="Gunde-Cimerman N."/>
        </authorList>
    </citation>
    <scope>NUCLEOTIDE SEQUENCE [LARGE SCALE GENOMIC DNA]</scope>
    <source>
        <strain evidence="4 5">EXF-150</strain>
    </source>
</reference>